<dbReference type="GO" id="GO:0051539">
    <property type="term" value="F:4 iron, 4 sulfur cluster binding"/>
    <property type="evidence" value="ECO:0007669"/>
    <property type="project" value="UniProtKB-KW"/>
</dbReference>
<evidence type="ECO:0000256" key="12">
    <source>
        <dbReference type="ARBA" id="ARBA00023239"/>
    </source>
</evidence>
<feature type="domain" description="Radical SAM core" evidence="14">
    <location>
        <begin position="76"/>
        <end position="289"/>
    </location>
</feature>
<evidence type="ECO:0000313" key="15">
    <source>
        <dbReference type="EMBL" id="PNR54354.1"/>
    </source>
</evidence>
<dbReference type="SFLD" id="SFLDG01383">
    <property type="entry name" value="cyclic_pyranopterin_phosphate"/>
    <property type="match status" value="1"/>
</dbReference>
<reference evidence="15 17" key="1">
    <citation type="journal article" date="2008" name="Science">
        <title>The Physcomitrella genome reveals evolutionary insights into the conquest of land by plants.</title>
        <authorList>
            <person name="Rensing S."/>
            <person name="Lang D."/>
            <person name="Zimmer A."/>
            <person name="Terry A."/>
            <person name="Salamov A."/>
            <person name="Shapiro H."/>
            <person name="Nishiyama T."/>
            <person name="Perroud P.-F."/>
            <person name="Lindquist E."/>
            <person name="Kamisugi Y."/>
            <person name="Tanahashi T."/>
            <person name="Sakakibara K."/>
            <person name="Fujita T."/>
            <person name="Oishi K."/>
            <person name="Shin-I T."/>
            <person name="Kuroki Y."/>
            <person name="Toyoda A."/>
            <person name="Suzuki Y."/>
            <person name="Hashimoto A."/>
            <person name="Yamaguchi K."/>
            <person name="Sugano A."/>
            <person name="Kohara Y."/>
            <person name="Fujiyama A."/>
            <person name="Anterola A."/>
            <person name="Aoki S."/>
            <person name="Ashton N."/>
            <person name="Barbazuk W.B."/>
            <person name="Barker E."/>
            <person name="Bennetzen J."/>
            <person name="Bezanilla M."/>
            <person name="Blankenship R."/>
            <person name="Cho S.H."/>
            <person name="Dutcher S."/>
            <person name="Estelle M."/>
            <person name="Fawcett J.A."/>
            <person name="Gundlach H."/>
            <person name="Hanada K."/>
            <person name="Heyl A."/>
            <person name="Hicks K.A."/>
            <person name="Hugh J."/>
            <person name="Lohr M."/>
            <person name="Mayer K."/>
            <person name="Melkozernov A."/>
            <person name="Murata T."/>
            <person name="Nelson D."/>
            <person name="Pils B."/>
            <person name="Prigge M."/>
            <person name="Reiss B."/>
            <person name="Renner T."/>
            <person name="Rombauts S."/>
            <person name="Rushton P."/>
            <person name="Sanderfoot A."/>
            <person name="Schween G."/>
            <person name="Shiu S.-H."/>
            <person name="Stueber K."/>
            <person name="Theodoulou F.L."/>
            <person name="Tu H."/>
            <person name="Van de Peer Y."/>
            <person name="Verrier P.J."/>
            <person name="Waters E."/>
            <person name="Wood A."/>
            <person name="Yang L."/>
            <person name="Cove D."/>
            <person name="Cuming A."/>
            <person name="Hasebe M."/>
            <person name="Lucas S."/>
            <person name="Mishler D.B."/>
            <person name="Reski R."/>
            <person name="Grigoriev I."/>
            <person name="Quatrano R.S."/>
            <person name="Boore J.L."/>
        </authorList>
    </citation>
    <scope>NUCLEOTIDE SEQUENCE [LARGE SCALE GENOMIC DNA]</scope>
    <source>
        <strain evidence="16 17">cv. Gransden 2004</strain>
    </source>
</reference>
<dbReference type="HAMAP" id="MF_01225_B">
    <property type="entry name" value="MoaA_B"/>
    <property type="match status" value="1"/>
</dbReference>
<evidence type="ECO:0000256" key="8">
    <source>
        <dbReference type="ARBA" id="ARBA00023004"/>
    </source>
</evidence>
<dbReference type="NCBIfam" id="TIGR02666">
    <property type="entry name" value="moaA"/>
    <property type="match status" value="1"/>
</dbReference>
<dbReference type="EMBL" id="ABEU02000005">
    <property type="protein sequence ID" value="PNR54354.1"/>
    <property type="molecule type" value="Genomic_DNA"/>
</dbReference>
<protein>
    <recommendedName>
        <fullName evidence="3">GTP 3',8-cyclase</fullName>
        <ecNumber evidence="3">4.1.99.22</ecNumber>
    </recommendedName>
</protein>
<dbReference type="Gramene" id="Pp3c5_22480V3.1">
    <property type="protein sequence ID" value="Pp3c5_22480V3.1"/>
    <property type="gene ID" value="Pp3c5_22480"/>
</dbReference>
<dbReference type="SFLD" id="SFLDG01067">
    <property type="entry name" value="SPASM/twitch_domain_containing"/>
    <property type="match status" value="1"/>
</dbReference>
<dbReference type="PROSITE" id="PS01305">
    <property type="entry name" value="MOAA_NIFB_PQQE"/>
    <property type="match status" value="1"/>
</dbReference>
<dbReference type="SMART" id="SM00729">
    <property type="entry name" value="Elp3"/>
    <property type="match status" value="1"/>
</dbReference>
<keyword evidence="12" id="KW-0456">Lyase</keyword>
<accession>A0A2K1KKP1</accession>
<evidence type="ECO:0000256" key="7">
    <source>
        <dbReference type="ARBA" id="ARBA00022741"/>
    </source>
</evidence>
<keyword evidence="8" id="KW-0408">Iron</keyword>
<dbReference type="STRING" id="3218.A0A2K1KKP1"/>
<name>A0A2K1KKP1_PHYPA</name>
<dbReference type="PANTHER" id="PTHR22960">
    <property type="entry name" value="MOLYBDOPTERIN COFACTOR SYNTHESIS PROTEIN A"/>
    <property type="match status" value="1"/>
</dbReference>
<dbReference type="InterPro" id="IPR013483">
    <property type="entry name" value="MoaA"/>
</dbReference>
<dbReference type="InterPro" id="IPR013785">
    <property type="entry name" value="Aldolase_TIM"/>
</dbReference>
<keyword evidence="9" id="KW-0411">Iron-sulfur</keyword>
<dbReference type="Pfam" id="PF06463">
    <property type="entry name" value="Mob_synth_C"/>
    <property type="match status" value="1"/>
</dbReference>
<evidence type="ECO:0000256" key="10">
    <source>
        <dbReference type="ARBA" id="ARBA00023134"/>
    </source>
</evidence>
<dbReference type="Proteomes" id="UP000006727">
    <property type="component" value="Chromosome 5"/>
</dbReference>
<dbReference type="SFLD" id="SFLDG01386">
    <property type="entry name" value="main_SPASM_domain-containing"/>
    <property type="match status" value="1"/>
</dbReference>
<dbReference type="InterPro" id="IPR006638">
    <property type="entry name" value="Elp3/MiaA/NifB-like_rSAM"/>
</dbReference>
<dbReference type="GO" id="GO:0006777">
    <property type="term" value="P:Mo-molybdopterin cofactor biosynthetic process"/>
    <property type="evidence" value="ECO:0007669"/>
    <property type="project" value="UniProtKB-KW"/>
</dbReference>
<sequence>MRWMRWIIPSFSHAFRSRTSSTAPLVFGSHVYSDTSAVFYEQRVSAVRSLAVEAESYVRRGNAEERDRVSDMLIDSHGRRHNYLRISLTERCNLRCNYCMPAKGVELTPNSELLSQKEIVRIAGTFVAGGVDKIRLTGGEPSIRSDIEEICEQLSSLPGLKHLAMTSNGIVLSRKLPRLQAAGLNQLNISLDTLVPAKFELLTRRKGHNKVLQSIDTALGLGLSPVKVNTVVMRGLNDDEILDFVELTRDKPINVRFIEFMPFDGNVWNSKKLVSYMEMMDMIKKKFPSIHRLEDHPTDTAKNFQVEGFQGTVSFITSMTQHFCSGCNRLRLMADGNLKVCLFGPAEVSLRDAIRSGMQELDLQQVISDAVKRKKAAHAGMFELARTQNRPMVHIGG</sequence>
<keyword evidence="4" id="KW-0004">4Fe-4S</keyword>
<dbReference type="GO" id="GO:0046872">
    <property type="term" value="F:metal ion binding"/>
    <property type="evidence" value="ECO:0007669"/>
    <property type="project" value="UniProtKB-KW"/>
</dbReference>
<comment type="catalytic activity">
    <reaction evidence="13">
        <text>GTP + AH2 + S-adenosyl-L-methionine = (8S)-3',8-cyclo-7,8-dihydroguanosine 5'-triphosphate + 5'-deoxyadenosine + L-methionine + A + H(+)</text>
        <dbReference type="Rhea" id="RHEA:49576"/>
        <dbReference type="ChEBI" id="CHEBI:13193"/>
        <dbReference type="ChEBI" id="CHEBI:15378"/>
        <dbReference type="ChEBI" id="CHEBI:17319"/>
        <dbReference type="ChEBI" id="CHEBI:17499"/>
        <dbReference type="ChEBI" id="CHEBI:37565"/>
        <dbReference type="ChEBI" id="CHEBI:57844"/>
        <dbReference type="ChEBI" id="CHEBI:59789"/>
        <dbReference type="ChEBI" id="CHEBI:131766"/>
        <dbReference type="EC" id="4.1.99.22"/>
    </reaction>
</comment>
<dbReference type="AlphaFoldDB" id="A0A2K1KKP1"/>
<dbReference type="EnsemblPlants" id="Pp3c5_22480V3.1">
    <property type="protein sequence ID" value="Pp3c5_22480V3.1"/>
    <property type="gene ID" value="Pp3c5_22480"/>
</dbReference>
<dbReference type="PROSITE" id="PS51918">
    <property type="entry name" value="RADICAL_SAM"/>
    <property type="match status" value="1"/>
</dbReference>
<reference evidence="16" key="3">
    <citation type="submission" date="2020-12" db="UniProtKB">
        <authorList>
            <consortium name="EnsemblPlants"/>
        </authorList>
    </citation>
    <scope>IDENTIFICATION</scope>
</reference>
<gene>
    <name evidence="16" type="primary">LOC112282584</name>
    <name evidence="15" type="ORF">PHYPA_008031</name>
</gene>
<evidence type="ECO:0000256" key="6">
    <source>
        <dbReference type="ARBA" id="ARBA00022723"/>
    </source>
</evidence>
<keyword evidence="17" id="KW-1185">Reference proteome</keyword>
<evidence type="ECO:0000256" key="3">
    <source>
        <dbReference type="ARBA" id="ARBA00012167"/>
    </source>
</evidence>
<dbReference type="GeneID" id="112282584"/>
<dbReference type="GO" id="GO:0005525">
    <property type="term" value="F:GTP binding"/>
    <property type="evidence" value="ECO:0007669"/>
    <property type="project" value="UniProtKB-KW"/>
</dbReference>
<evidence type="ECO:0000259" key="14">
    <source>
        <dbReference type="PROSITE" id="PS51918"/>
    </source>
</evidence>
<dbReference type="InterPro" id="IPR050105">
    <property type="entry name" value="MoCo_biosynth_MoaA/MoaC"/>
</dbReference>
<dbReference type="InterPro" id="IPR000385">
    <property type="entry name" value="MoaA_NifB_PqqE_Fe-S-bd_CS"/>
</dbReference>
<dbReference type="RefSeq" id="XP_024376133.1">
    <property type="nucleotide sequence ID" value="XM_024520365.2"/>
</dbReference>
<dbReference type="InterPro" id="IPR007197">
    <property type="entry name" value="rSAM"/>
</dbReference>
<dbReference type="GO" id="GO:0061798">
    <property type="term" value="F:GTP 3',8'-cyclase activity"/>
    <property type="evidence" value="ECO:0007669"/>
    <property type="project" value="UniProtKB-EC"/>
</dbReference>
<dbReference type="PANTHER" id="PTHR22960:SF0">
    <property type="entry name" value="MOLYBDENUM COFACTOR BIOSYNTHESIS PROTEIN 1"/>
    <property type="match status" value="1"/>
</dbReference>
<evidence type="ECO:0000256" key="4">
    <source>
        <dbReference type="ARBA" id="ARBA00022485"/>
    </source>
</evidence>
<dbReference type="UniPathway" id="UPA00344"/>
<dbReference type="Gene3D" id="3.20.20.70">
    <property type="entry name" value="Aldolase class I"/>
    <property type="match status" value="1"/>
</dbReference>
<evidence type="ECO:0000256" key="2">
    <source>
        <dbReference type="ARBA" id="ARBA00005046"/>
    </source>
</evidence>
<evidence type="ECO:0000256" key="11">
    <source>
        <dbReference type="ARBA" id="ARBA00023150"/>
    </source>
</evidence>
<dbReference type="SUPFAM" id="SSF102114">
    <property type="entry name" value="Radical SAM enzymes"/>
    <property type="match status" value="1"/>
</dbReference>
<organism evidence="15">
    <name type="scientific">Physcomitrium patens</name>
    <name type="common">Spreading-leaved earth moss</name>
    <name type="synonym">Physcomitrella patens</name>
    <dbReference type="NCBI Taxonomy" id="3218"/>
    <lineage>
        <taxon>Eukaryota</taxon>
        <taxon>Viridiplantae</taxon>
        <taxon>Streptophyta</taxon>
        <taxon>Embryophyta</taxon>
        <taxon>Bryophyta</taxon>
        <taxon>Bryophytina</taxon>
        <taxon>Bryopsida</taxon>
        <taxon>Funariidae</taxon>
        <taxon>Funariales</taxon>
        <taxon>Funariaceae</taxon>
        <taxon>Physcomitrium</taxon>
    </lineage>
</organism>
<proteinExistence type="inferred from homology"/>
<dbReference type="SFLD" id="SFLDS00029">
    <property type="entry name" value="Radical_SAM"/>
    <property type="match status" value="1"/>
</dbReference>
<dbReference type="CDD" id="cd01335">
    <property type="entry name" value="Radical_SAM"/>
    <property type="match status" value="1"/>
</dbReference>
<comment type="pathway">
    <text evidence="2">Cofactor biosynthesis; molybdopterin biosynthesis.</text>
</comment>
<evidence type="ECO:0000313" key="17">
    <source>
        <dbReference type="Proteomes" id="UP000006727"/>
    </source>
</evidence>
<comment type="cofactor">
    <cofactor evidence="1">
        <name>[4Fe-4S] cluster</name>
        <dbReference type="ChEBI" id="CHEBI:49883"/>
    </cofactor>
</comment>
<keyword evidence="10" id="KW-0342">GTP-binding</keyword>
<evidence type="ECO:0000256" key="9">
    <source>
        <dbReference type="ARBA" id="ARBA00023014"/>
    </source>
</evidence>
<evidence type="ECO:0000313" key="16">
    <source>
        <dbReference type="EnsemblPlants" id="Pp3c5_22480V3.1"/>
    </source>
</evidence>
<dbReference type="InterPro" id="IPR058240">
    <property type="entry name" value="rSAM_sf"/>
</dbReference>
<dbReference type="InterPro" id="IPR040064">
    <property type="entry name" value="MoaA-like"/>
</dbReference>
<dbReference type="Pfam" id="PF04055">
    <property type="entry name" value="Radical_SAM"/>
    <property type="match status" value="1"/>
</dbReference>
<evidence type="ECO:0000256" key="5">
    <source>
        <dbReference type="ARBA" id="ARBA00022691"/>
    </source>
</evidence>
<evidence type="ECO:0000256" key="1">
    <source>
        <dbReference type="ARBA" id="ARBA00001966"/>
    </source>
</evidence>
<keyword evidence="6" id="KW-0479">Metal-binding</keyword>
<dbReference type="CDD" id="cd21117">
    <property type="entry name" value="Twitch_MoaA"/>
    <property type="match status" value="1"/>
</dbReference>
<reference evidence="15 17" key="2">
    <citation type="journal article" date="2018" name="Plant J.">
        <title>The Physcomitrella patens chromosome-scale assembly reveals moss genome structure and evolution.</title>
        <authorList>
            <person name="Lang D."/>
            <person name="Ullrich K.K."/>
            <person name="Murat F."/>
            <person name="Fuchs J."/>
            <person name="Jenkins J."/>
            <person name="Haas F.B."/>
            <person name="Piednoel M."/>
            <person name="Gundlach H."/>
            <person name="Van Bel M."/>
            <person name="Meyberg R."/>
            <person name="Vives C."/>
            <person name="Morata J."/>
            <person name="Symeonidi A."/>
            <person name="Hiss M."/>
            <person name="Muchero W."/>
            <person name="Kamisugi Y."/>
            <person name="Saleh O."/>
            <person name="Blanc G."/>
            <person name="Decker E.L."/>
            <person name="van Gessel N."/>
            <person name="Grimwood J."/>
            <person name="Hayes R.D."/>
            <person name="Graham S.W."/>
            <person name="Gunter L.E."/>
            <person name="McDaniel S.F."/>
            <person name="Hoernstein S.N.W."/>
            <person name="Larsson A."/>
            <person name="Li F.W."/>
            <person name="Perroud P.F."/>
            <person name="Phillips J."/>
            <person name="Ranjan P."/>
            <person name="Rokshar D.S."/>
            <person name="Rothfels C.J."/>
            <person name="Schneider L."/>
            <person name="Shu S."/>
            <person name="Stevenson D.W."/>
            <person name="Thummler F."/>
            <person name="Tillich M."/>
            <person name="Villarreal Aguilar J.C."/>
            <person name="Widiez T."/>
            <person name="Wong G.K."/>
            <person name="Wymore A."/>
            <person name="Zhang Y."/>
            <person name="Zimmer A.D."/>
            <person name="Quatrano R.S."/>
            <person name="Mayer K.F.X."/>
            <person name="Goodstein D."/>
            <person name="Casacuberta J.M."/>
            <person name="Vandepoele K."/>
            <person name="Reski R."/>
            <person name="Cuming A.C."/>
            <person name="Tuskan G.A."/>
            <person name="Maumus F."/>
            <person name="Salse J."/>
            <person name="Schmutz J."/>
            <person name="Rensing S.A."/>
        </authorList>
    </citation>
    <scope>NUCLEOTIDE SEQUENCE [LARGE SCALE GENOMIC DNA]</scope>
    <source>
        <strain evidence="16 17">cv. Gransden 2004</strain>
    </source>
</reference>
<dbReference type="InterPro" id="IPR010505">
    <property type="entry name" value="MoaA_twitch"/>
</dbReference>
<keyword evidence="11" id="KW-0501">Molybdenum cofactor biosynthesis</keyword>
<dbReference type="EC" id="4.1.99.22" evidence="3"/>
<evidence type="ECO:0000256" key="13">
    <source>
        <dbReference type="ARBA" id="ARBA00048697"/>
    </source>
</evidence>
<keyword evidence="7" id="KW-0547">Nucleotide-binding</keyword>
<keyword evidence="5" id="KW-0949">S-adenosyl-L-methionine</keyword>